<sequence>MLYPSKSLAGFMDLYCIRLAGVDIPQDSGAQVIKFFHCFKEINIDSCQRSDIFDRHLRIQTEAEKSDYQLNLRLPRPDFAKDSSPEEQNGEPGLPQASSRVVRRWLSIFDCALFFSSLSQSEPPAASSQLDQLEPDTPGDDNSDTTEVINILKFRSHMTKRGSPKNKSPTVTVLIGSRTACQEDLLVPLRLVDMALKLDMDKMSPYVGNSGDLDRPGFLVYEDGSAVVTKRLHSGGSNVSRF</sequence>
<reference evidence="4" key="1">
    <citation type="submission" date="2016-06" db="UniProtKB">
        <authorList>
            <consortium name="WormBaseParasite"/>
        </authorList>
    </citation>
    <scope>IDENTIFICATION</scope>
</reference>
<dbReference type="WBParaSite" id="SSLN_0000573101-mRNA-1">
    <property type="protein sequence ID" value="SSLN_0000573101-mRNA-1"/>
    <property type="gene ID" value="SSLN_0000573101"/>
</dbReference>
<reference evidence="2 3" key="2">
    <citation type="submission" date="2018-11" db="EMBL/GenBank/DDBJ databases">
        <authorList>
            <consortium name="Pathogen Informatics"/>
        </authorList>
    </citation>
    <scope>NUCLEOTIDE SEQUENCE [LARGE SCALE GENOMIC DNA]</scope>
    <source>
        <strain evidence="2 3">NST_G2</strain>
    </source>
</reference>
<evidence type="ECO:0000313" key="4">
    <source>
        <dbReference type="WBParaSite" id="SSLN_0000573101-mRNA-1"/>
    </source>
</evidence>
<keyword evidence="3" id="KW-1185">Reference proteome</keyword>
<dbReference type="AlphaFoldDB" id="A0A183SMV4"/>
<evidence type="ECO:0000313" key="2">
    <source>
        <dbReference type="EMBL" id="VDL91937.1"/>
    </source>
</evidence>
<evidence type="ECO:0000313" key="3">
    <source>
        <dbReference type="Proteomes" id="UP000275846"/>
    </source>
</evidence>
<protein>
    <submittedName>
        <fullName evidence="4">Rab3 GTPase-activating protein catalytic subunit</fullName>
    </submittedName>
</protein>
<dbReference type="Proteomes" id="UP000275846">
    <property type="component" value="Unassembled WGS sequence"/>
</dbReference>
<gene>
    <name evidence="2" type="ORF">SSLN_LOCUS5552</name>
</gene>
<dbReference type="OrthoDB" id="6282260at2759"/>
<evidence type="ECO:0000256" key="1">
    <source>
        <dbReference type="SAM" id="MobiDB-lite"/>
    </source>
</evidence>
<feature type="compositionally biased region" description="Basic and acidic residues" evidence="1">
    <location>
        <begin position="75"/>
        <end position="84"/>
    </location>
</feature>
<dbReference type="EMBL" id="UYSU01033300">
    <property type="protein sequence ID" value="VDL91937.1"/>
    <property type="molecule type" value="Genomic_DNA"/>
</dbReference>
<accession>A0A183SMV4</accession>
<feature type="compositionally biased region" description="Acidic residues" evidence="1">
    <location>
        <begin position="133"/>
        <end position="144"/>
    </location>
</feature>
<feature type="region of interest" description="Disordered" evidence="1">
    <location>
        <begin position="124"/>
        <end position="145"/>
    </location>
</feature>
<organism evidence="4">
    <name type="scientific">Schistocephalus solidus</name>
    <name type="common">Tapeworm</name>
    <dbReference type="NCBI Taxonomy" id="70667"/>
    <lineage>
        <taxon>Eukaryota</taxon>
        <taxon>Metazoa</taxon>
        <taxon>Spiralia</taxon>
        <taxon>Lophotrochozoa</taxon>
        <taxon>Platyhelminthes</taxon>
        <taxon>Cestoda</taxon>
        <taxon>Eucestoda</taxon>
        <taxon>Diphyllobothriidea</taxon>
        <taxon>Diphyllobothriidae</taxon>
        <taxon>Schistocephalus</taxon>
    </lineage>
</organism>
<proteinExistence type="predicted"/>
<feature type="region of interest" description="Disordered" evidence="1">
    <location>
        <begin position="75"/>
        <end position="96"/>
    </location>
</feature>
<name>A0A183SMV4_SCHSO</name>